<dbReference type="Pfam" id="PF01476">
    <property type="entry name" value="LysM"/>
    <property type="match status" value="1"/>
</dbReference>
<dbReference type="SMART" id="SM00257">
    <property type="entry name" value="LysM"/>
    <property type="match status" value="1"/>
</dbReference>
<proteinExistence type="predicted"/>
<gene>
    <name evidence="3" type="ORF">UFOPK3376_00044</name>
</gene>
<reference evidence="3" key="1">
    <citation type="submission" date="2020-05" db="EMBL/GenBank/DDBJ databases">
        <authorList>
            <person name="Chiriac C."/>
            <person name="Salcher M."/>
            <person name="Ghai R."/>
            <person name="Kavagutti S V."/>
        </authorList>
    </citation>
    <scope>NUCLEOTIDE SEQUENCE</scope>
</reference>
<accession>A0A6J7CG84</accession>
<protein>
    <submittedName>
        <fullName evidence="3">Unannotated protein</fullName>
    </submittedName>
</protein>
<dbReference type="SUPFAM" id="SSF54106">
    <property type="entry name" value="LysM domain"/>
    <property type="match status" value="1"/>
</dbReference>
<organism evidence="3">
    <name type="scientific">freshwater metagenome</name>
    <dbReference type="NCBI Taxonomy" id="449393"/>
    <lineage>
        <taxon>unclassified sequences</taxon>
        <taxon>metagenomes</taxon>
        <taxon>ecological metagenomes</taxon>
    </lineage>
</organism>
<dbReference type="InterPro" id="IPR036779">
    <property type="entry name" value="LysM_dom_sf"/>
</dbReference>
<feature type="domain" description="LysM" evidence="2">
    <location>
        <begin position="57"/>
        <end position="101"/>
    </location>
</feature>
<dbReference type="PROSITE" id="PS51257">
    <property type="entry name" value="PROKAR_LIPOPROTEIN"/>
    <property type="match status" value="1"/>
</dbReference>
<dbReference type="PROSITE" id="PS51782">
    <property type="entry name" value="LYSM"/>
    <property type="match status" value="1"/>
</dbReference>
<dbReference type="Gene3D" id="3.10.350.10">
    <property type="entry name" value="LysM domain"/>
    <property type="match status" value="1"/>
</dbReference>
<dbReference type="PANTHER" id="PTHR33734:SF22">
    <property type="entry name" value="MEMBRANE-BOUND LYTIC MUREIN TRANSGLYCOSYLASE D"/>
    <property type="match status" value="1"/>
</dbReference>
<dbReference type="AlphaFoldDB" id="A0A6J7CG84"/>
<evidence type="ECO:0000259" key="2">
    <source>
        <dbReference type="PROSITE" id="PS51782"/>
    </source>
</evidence>
<dbReference type="InterPro" id="IPR018392">
    <property type="entry name" value="LysM"/>
</dbReference>
<feature type="compositionally biased region" description="Low complexity" evidence="1">
    <location>
        <begin position="107"/>
        <end position="129"/>
    </location>
</feature>
<feature type="region of interest" description="Disordered" evidence="1">
    <location>
        <begin position="104"/>
        <end position="129"/>
    </location>
</feature>
<dbReference type="EMBL" id="CAFBLP010000001">
    <property type="protein sequence ID" value="CAB4857267.1"/>
    <property type="molecule type" value="Genomic_DNA"/>
</dbReference>
<evidence type="ECO:0000313" key="3">
    <source>
        <dbReference type="EMBL" id="CAB4857267.1"/>
    </source>
</evidence>
<name>A0A6J7CG84_9ZZZZ</name>
<dbReference type="CDD" id="cd00118">
    <property type="entry name" value="LysM"/>
    <property type="match status" value="1"/>
</dbReference>
<evidence type="ECO:0000256" key="1">
    <source>
        <dbReference type="SAM" id="MobiDB-lite"/>
    </source>
</evidence>
<feature type="region of interest" description="Disordered" evidence="1">
    <location>
        <begin position="29"/>
        <end position="48"/>
    </location>
</feature>
<sequence>MARMSYRARLALVIGLVSSAALVAACSSDSSANDTLPPISTTSTTTTMPATTTTIPQVYVVRKGDSLFSIAKKFGISAADLAAFNNITDPDKIQAGQKLNLPQQGETVTLPPTTAPTTPVTTAPVTTSG</sequence>
<dbReference type="PANTHER" id="PTHR33734">
    <property type="entry name" value="LYSM DOMAIN-CONTAINING GPI-ANCHORED PROTEIN 2"/>
    <property type="match status" value="1"/>
</dbReference>